<dbReference type="InterPro" id="IPR036291">
    <property type="entry name" value="NAD(P)-bd_dom_sf"/>
</dbReference>
<keyword evidence="2 4" id="KW-0560">Oxidoreductase</keyword>
<evidence type="ECO:0000256" key="1">
    <source>
        <dbReference type="ARBA" id="ARBA00005854"/>
    </source>
</evidence>
<dbReference type="PROSITE" id="PS00670">
    <property type="entry name" value="D_2_HYDROXYACID_DH_2"/>
    <property type="match status" value="1"/>
</dbReference>
<dbReference type="GO" id="GO:0051287">
    <property type="term" value="F:NAD binding"/>
    <property type="evidence" value="ECO:0007669"/>
    <property type="project" value="InterPro"/>
</dbReference>
<dbReference type="SUPFAM" id="SSF51735">
    <property type="entry name" value="NAD(P)-binding Rossmann-fold domains"/>
    <property type="match status" value="1"/>
</dbReference>
<dbReference type="InterPro" id="IPR006140">
    <property type="entry name" value="D-isomer_DH_NAD-bd"/>
</dbReference>
<dbReference type="Pfam" id="PF02826">
    <property type="entry name" value="2-Hacid_dh_C"/>
    <property type="match status" value="1"/>
</dbReference>
<dbReference type="Pfam" id="PF00389">
    <property type="entry name" value="2-Hacid_dh"/>
    <property type="match status" value="1"/>
</dbReference>
<keyword evidence="8" id="KW-1185">Reference proteome</keyword>
<evidence type="ECO:0000313" key="8">
    <source>
        <dbReference type="Proteomes" id="UP000199180"/>
    </source>
</evidence>
<dbReference type="FunFam" id="3.40.50.720:FF:000203">
    <property type="entry name" value="D-3-phosphoglycerate dehydrogenase (SerA)"/>
    <property type="match status" value="1"/>
</dbReference>
<name>A0A1I0JJL4_9RHOB</name>
<dbReference type="Gene3D" id="3.40.50.720">
    <property type="entry name" value="NAD(P)-binding Rossmann-like Domain"/>
    <property type="match status" value="2"/>
</dbReference>
<dbReference type="STRING" id="364199.SAMN04489858_12815"/>
<feature type="domain" description="D-isomer specific 2-hydroxyacid dehydrogenase NAD-binding" evidence="6">
    <location>
        <begin position="108"/>
        <end position="284"/>
    </location>
</feature>
<dbReference type="InterPro" id="IPR050857">
    <property type="entry name" value="D-2-hydroxyacid_DH"/>
</dbReference>
<dbReference type="InterPro" id="IPR006139">
    <property type="entry name" value="D-isomer_2_OHA_DH_cat_dom"/>
</dbReference>
<dbReference type="Proteomes" id="UP000199180">
    <property type="component" value="Unassembled WGS sequence"/>
</dbReference>
<evidence type="ECO:0000256" key="4">
    <source>
        <dbReference type="RuleBase" id="RU003719"/>
    </source>
</evidence>
<evidence type="ECO:0000256" key="3">
    <source>
        <dbReference type="ARBA" id="ARBA00023027"/>
    </source>
</evidence>
<dbReference type="GO" id="GO:0016616">
    <property type="term" value="F:oxidoreductase activity, acting on the CH-OH group of donors, NAD or NADP as acceptor"/>
    <property type="evidence" value="ECO:0007669"/>
    <property type="project" value="InterPro"/>
</dbReference>
<evidence type="ECO:0000256" key="2">
    <source>
        <dbReference type="ARBA" id="ARBA00023002"/>
    </source>
</evidence>
<evidence type="ECO:0000259" key="6">
    <source>
        <dbReference type="Pfam" id="PF02826"/>
    </source>
</evidence>
<gene>
    <name evidence="7" type="ORF">SAMN04489858_12815</name>
</gene>
<dbReference type="EMBL" id="FOHO01000028">
    <property type="protein sequence ID" value="SEU09810.1"/>
    <property type="molecule type" value="Genomic_DNA"/>
</dbReference>
<dbReference type="CDD" id="cd12173">
    <property type="entry name" value="PGDH_4"/>
    <property type="match status" value="1"/>
</dbReference>
<organism evidence="7 8">
    <name type="scientific">Paracoccus homiensis</name>
    <dbReference type="NCBI Taxonomy" id="364199"/>
    <lineage>
        <taxon>Bacteria</taxon>
        <taxon>Pseudomonadati</taxon>
        <taxon>Pseudomonadota</taxon>
        <taxon>Alphaproteobacteria</taxon>
        <taxon>Rhodobacterales</taxon>
        <taxon>Paracoccaceae</taxon>
        <taxon>Paracoccus</taxon>
    </lineage>
</organism>
<evidence type="ECO:0000313" key="7">
    <source>
        <dbReference type="EMBL" id="SEU09810.1"/>
    </source>
</evidence>
<dbReference type="OrthoDB" id="9793626at2"/>
<accession>A0A1I0JJL4</accession>
<dbReference type="RefSeq" id="WP_090738227.1">
    <property type="nucleotide sequence ID" value="NZ_FOHO01000028.1"/>
</dbReference>
<comment type="similarity">
    <text evidence="1 4">Belongs to the D-isomer specific 2-hydroxyacid dehydrogenase family.</text>
</comment>
<dbReference type="AlphaFoldDB" id="A0A1I0JJL4"/>
<evidence type="ECO:0000259" key="5">
    <source>
        <dbReference type="Pfam" id="PF00389"/>
    </source>
</evidence>
<dbReference type="SUPFAM" id="SSF52283">
    <property type="entry name" value="Formate/glycerate dehydrogenase catalytic domain-like"/>
    <property type="match status" value="1"/>
</dbReference>
<dbReference type="PANTHER" id="PTHR42789">
    <property type="entry name" value="D-ISOMER SPECIFIC 2-HYDROXYACID DEHYDROGENASE FAMILY PROTEIN (AFU_ORTHOLOGUE AFUA_6G10090)"/>
    <property type="match status" value="1"/>
</dbReference>
<protein>
    <submittedName>
        <fullName evidence="7">(S)-sulfolactate dehydrogenase</fullName>
    </submittedName>
</protein>
<proteinExistence type="inferred from homology"/>
<sequence length="310" mass="33107">MSRIVISEFMDTDAVARLSSAAETIYEPDLVDRPGDLRRTVDEAEVLIVRNRTRVDAELLDAAKGLRVVGRLGVGLDNIDLQACKDRGIAVWPATGANDLAVAEYVMTSALMLLRGAYLASDRVTVGEWPRQSLIGRELSGKVMGLLGFGAIAREVAIRSRALGMSVIAHDPHLPANDTAWQNAQSVGFDRLLQAADVISLHVPLTPQTWHVIDRTAIAKMQPQAVLINAARGGVVDEAALAAALRDGKLGGAALDVFETEPLSAEHGAVFAGIGNLVLTPHVAGVTEESNVRVSNLIADKVLNHLKERV</sequence>
<dbReference type="PANTHER" id="PTHR42789:SF1">
    <property type="entry name" value="D-ISOMER SPECIFIC 2-HYDROXYACID DEHYDROGENASE FAMILY PROTEIN (AFU_ORTHOLOGUE AFUA_6G10090)"/>
    <property type="match status" value="1"/>
</dbReference>
<keyword evidence="3" id="KW-0520">NAD</keyword>
<feature type="domain" description="D-isomer specific 2-hydroxyacid dehydrogenase catalytic" evidence="5">
    <location>
        <begin position="11"/>
        <end position="308"/>
    </location>
</feature>
<dbReference type="InterPro" id="IPR029753">
    <property type="entry name" value="D-isomer_DH_CS"/>
</dbReference>
<reference evidence="7 8" key="1">
    <citation type="submission" date="2016-10" db="EMBL/GenBank/DDBJ databases">
        <authorList>
            <person name="de Groot N.N."/>
        </authorList>
    </citation>
    <scope>NUCLEOTIDE SEQUENCE [LARGE SCALE GENOMIC DNA]</scope>
    <source>
        <strain evidence="7 8">DSM 17862</strain>
    </source>
</reference>